<comment type="caution">
    <text evidence="4">The sequence shown here is derived from an EMBL/GenBank/DDBJ whole genome shotgun (WGS) entry which is preliminary data.</text>
</comment>
<dbReference type="RefSeq" id="WP_380828990.1">
    <property type="nucleotide sequence ID" value="NZ_JBHTCG010000016.1"/>
</dbReference>
<keyword evidence="2" id="KW-0560">Oxidoreductase</keyword>
<reference evidence="5" key="1">
    <citation type="journal article" date="2019" name="Int. J. Syst. Evol. Microbiol.">
        <title>The Global Catalogue of Microorganisms (GCM) 10K type strain sequencing project: providing services to taxonomists for standard genome sequencing and annotation.</title>
        <authorList>
            <consortium name="The Broad Institute Genomics Platform"/>
            <consortium name="The Broad Institute Genome Sequencing Center for Infectious Disease"/>
            <person name="Wu L."/>
            <person name="Ma J."/>
        </authorList>
    </citation>
    <scope>NUCLEOTIDE SEQUENCE [LARGE SCALE GENOMIC DNA]</scope>
    <source>
        <strain evidence="5">CECT 7649</strain>
    </source>
</reference>
<evidence type="ECO:0000313" key="4">
    <source>
        <dbReference type="EMBL" id="MFC7385107.1"/>
    </source>
</evidence>
<protein>
    <submittedName>
        <fullName evidence="4">SDR family NAD(P)-dependent oxidoreductase</fullName>
    </submittedName>
</protein>
<name>A0ABW2P7X4_9ACTN</name>
<comment type="similarity">
    <text evidence="1 3">Belongs to the short-chain dehydrogenases/reductases (SDR) family.</text>
</comment>
<gene>
    <name evidence="4" type="ORF">ACFQSB_23060</name>
</gene>
<dbReference type="EMBL" id="JBHTCG010000016">
    <property type="protein sequence ID" value="MFC7385107.1"/>
    <property type="molecule type" value="Genomic_DNA"/>
</dbReference>
<dbReference type="Pfam" id="PF00106">
    <property type="entry name" value="adh_short"/>
    <property type="match status" value="1"/>
</dbReference>
<organism evidence="4 5">
    <name type="scientific">Sphaerisporangium rhizosphaerae</name>
    <dbReference type="NCBI Taxonomy" id="2269375"/>
    <lineage>
        <taxon>Bacteria</taxon>
        <taxon>Bacillati</taxon>
        <taxon>Actinomycetota</taxon>
        <taxon>Actinomycetes</taxon>
        <taxon>Streptosporangiales</taxon>
        <taxon>Streptosporangiaceae</taxon>
        <taxon>Sphaerisporangium</taxon>
    </lineage>
</organism>
<dbReference type="Gene3D" id="3.40.50.720">
    <property type="entry name" value="NAD(P)-binding Rossmann-like Domain"/>
    <property type="match status" value="1"/>
</dbReference>
<dbReference type="InterPro" id="IPR002347">
    <property type="entry name" value="SDR_fam"/>
</dbReference>
<dbReference type="InterPro" id="IPR051911">
    <property type="entry name" value="SDR_oxidoreductase"/>
</dbReference>
<dbReference type="PANTHER" id="PTHR43976:SF16">
    <property type="entry name" value="SHORT-CHAIN DEHYDROGENASE_REDUCTASE FAMILY PROTEIN"/>
    <property type="match status" value="1"/>
</dbReference>
<sequence length="293" mass="30974">MTDHHPRTWFLTGASRGLGAQWARAVLERGDRLAATARDAASLKPLVDAHGDQVLPLGFDVADATAVRQAVAAAEAHFGGIDVLVNNAGHMLVGAVEEVTDAQARAQMDTNFFGALWTTRAVLPGMRARGGGRILQVSSLGGVIAYPALGLYHASKWALEAVSQSLAAEVAAYGIHVTLIEPIVFHTGLMASSPQARQDEAFAHARQALFAGAAHIVPGDVAASGRAVLELADAAEPPLRVLFGVGGLDEVREEYARRLDGWQKWESLSRAAHGSAADAARRHTLEPFSERSS</sequence>
<accession>A0ABW2P7X4</accession>
<dbReference type="PRINTS" id="PR00081">
    <property type="entry name" value="GDHRDH"/>
</dbReference>
<dbReference type="NCBIfam" id="NF006114">
    <property type="entry name" value="PRK08263.1"/>
    <property type="match status" value="1"/>
</dbReference>
<evidence type="ECO:0000313" key="5">
    <source>
        <dbReference type="Proteomes" id="UP001596496"/>
    </source>
</evidence>
<evidence type="ECO:0000256" key="2">
    <source>
        <dbReference type="ARBA" id="ARBA00023002"/>
    </source>
</evidence>
<keyword evidence="5" id="KW-1185">Reference proteome</keyword>
<proteinExistence type="inferred from homology"/>
<dbReference type="InterPro" id="IPR036291">
    <property type="entry name" value="NAD(P)-bd_dom_sf"/>
</dbReference>
<evidence type="ECO:0000256" key="1">
    <source>
        <dbReference type="ARBA" id="ARBA00006484"/>
    </source>
</evidence>
<dbReference type="CDD" id="cd05374">
    <property type="entry name" value="17beta-HSD-like_SDR_c"/>
    <property type="match status" value="1"/>
</dbReference>
<dbReference type="Proteomes" id="UP001596496">
    <property type="component" value="Unassembled WGS sequence"/>
</dbReference>
<evidence type="ECO:0000256" key="3">
    <source>
        <dbReference type="RuleBase" id="RU000363"/>
    </source>
</evidence>
<dbReference type="SUPFAM" id="SSF51735">
    <property type="entry name" value="NAD(P)-binding Rossmann-fold domains"/>
    <property type="match status" value="1"/>
</dbReference>
<dbReference type="PANTHER" id="PTHR43976">
    <property type="entry name" value="SHORT CHAIN DEHYDROGENASE"/>
    <property type="match status" value="1"/>
</dbReference>
<dbReference type="PRINTS" id="PR00080">
    <property type="entry name" value="SDRFAMILY"/>
</dbReference>